<gene>
    <name evidence="2" type="ORF">V5N11_010929</name>
</gene>
<name>A0ABD0YYV5_CARAN</name>
<dbReference type="Pfam" id="PF13966">
    <property type="entry name" value="zf-RVT"/>
    <property type="match status" value="1"/>
</dbReference>
<evidence type="ECO:0000313" key="2">
    <source>
        <dbReference type="EMBL" id="KAL1187672.1"/>
    </source>
</evidence>
<proteinExistence type="predicted"/>
<feature type="domain" description="Reverse transcriptase zinc-binding" evidence="1">
    <location>
        <begin position="60"/>
        <end position="144"/>
    </location>
</feature>
<dbReference type="AlphaFoldDB" id="A0ABD0YYV5"/>
<organism evidence="2 3">
    <name type="scientific">Cardamine amara subsp. amara</name>
    <dbReference type="NCBI Taxonomy" id="228776"/>
    <lineage>
        <taxon>Eukaryota</taxon>
        <taxon>Viridiplantae</taxon>
        <taxon>Streptophyta</taxon>
        <taxon>Embryophyta</taxon>
        <taxon>Tracheophyta</taxon>
        <taxon>Spermatophyta</taxon>
        <taxon>Magnoliopsida</taxon>
        <taxon>eudicotyledons</taxon>
        <taxon>Gunneridae</taxon>
        <taxon>Pentapetalae</taxon>
        <taxon>rosids</taxon>
        <taxon>malvids</taxon>
        <taxon>Brassicales</taxon>
        <taxon>Brassicaceae</taxon>
        <taxon>Cardamineae</taxon>
        <taxon>Cardamine</taxon>
    </lineage>
</organism>
<reference evidence="2 3" key="1">
    <citation type="submission" date="2024-04" db="EMBL/GenBank/DDBJ databases">
        <title>Genome assembly C_amara_ONT_v2.</title>
        <authorList>
            <person name="Yant L."/>
            <person name="Moore C."/>
            <person name="Slenker M."/>
        </authorList>
    </citation>
    <scope>NUCLEOTIDE SEQUENCE [LARGE SCALE GENOMIC DNA]</scope>
    <source>
        <tissue evidence="2">Leaf</tissue>
    </source>
</reference>
<evidence type="ECO:0000259" key="1">
    <source>
        <dbReference type="Pfam" id="PF13966"/>
    </source>
</evidence>
<protein>
    <recommendedName>
        <fullName evidence="1">Reverse transcriptase zinc-binding domain-containing protein</fullName>
    </recommendedName>
</protein>
<dbReference type="EMBL" id="JBANAX010000942">
    <property type="protein sequence ID" value="KAL1187672.1"/>
    <property type="molecule type" value="Genomic_DNA"/>
</dbReference>
<evidence type="ECO:0000313" key="3">
    <source>
        <dbReference type="Proteomes" id="UP001558713"/>
    </source>
</evidence>
<keyword evidence="3" id="KW-1185">Reference proteome</keyword>
<comment type="caution">
    <text evidence="2">The sequence shown here is derived from an EMBL/GenBank/DDBJ whole genome shotgun (WGS) entry which is preliminary data.</text>
</comment>
<accession>A0ABD0YYV5</accession>
<dbReference type="PANTHER" id="PTHR33116:SF84">
    <property type="entry name" value="RNA-DIRECTED DNA POLYMERASE"/>
    <property type="match status" value="1"/>
</dbReference>
<dbReference type="PANTHER" id="PTHR33116">
    <property type="entry name" value="REVERSE TRANSCRIPTASE ZINC-BINDING DOMAIN-CONTAINING PROTEIN-RELATED-RELATED"/>
    <property type="match status" value="1"/>
</dbReference>
<dbReference type="InterPro" id="IPR026960">
    <property type="entry name" value="RVT-Znf"/>
</dbReference>
<dbReference type="Proteomes" id="UP001558713">
    <property type="component" value="Unassembled WGS sequence"/>
</dbReference>
<sequence>MGLTAEATVANTLRARRRRRHRNEDLNTVERELDRIRDLGRIYDDVAMWRRADGTYKSIFSSSETWKQVRLVGQVKELHKGVWFSGVTSKYSFLLWLAIHNRLTMGDRMLAWNRGVIASCIFCQHTMESRDHLFFECAFSAQIWEVLMRKLLQLLQQRYTTSFTEILTLLSASYLDKTTKFILRYVYQATIHKIWHERNRRRHGELPHSSGYLIAFIDWMVRNMISSIHMLDRSKLGDGLMMWFGSRD</sequence>